<reference evidence="1" key="2">
    <citation type="submission" date="2022-06" db="UniProtKB">
        <authorList>
            <consortium name="EnsemblMetazoa"/>
        </authorList>
    </citation>
    <scope>IDENTIFICATION</scope>
    <source>
        <strain evidence="1">PS312</strain>
    </source>
</reference>
<gene>
    <name evidence="1" type="primary">WBGene00109039</name>
</gene>
<sequence length="412" mass="46377">KLENIVGHSLTGLLNALRFTRLPCLPSTYPPHLRPPFLSSHFSHLLFSHLPDDNFSTFLSLPHMNSPCPSGVLTAGYTDVYFPFFYYNGLTHRGLSLEIWRVVAKQFNCSSVRLIEYSEYTSQSLLNETGWEFTENGNLAAIKKSDIFVDLTLNSLTSLTIGQFRSTADIVIDQLSLYQADNGTVEEGWTPVEFFLVFSPPILVLIVISSILINLTNNANERLKTTPGLCFRYLVSMLFSLAITTLFFLHAAVFKGNMIVAAKPVLFPWDQMMADLKSGSVQLLESVSNFELDQYEEMLGSNKPIRPGSTIDVVTELCKKKRTSVAALYDTQVLFISDSGSMPKNCRLNRLPPQGNSSLVNESFLPATFVYLLPRNTTKKTVEKINQIIMKMFSYEKVRFAFHSRLLDQQGT</sequence>
<organism evidence="1 2">
    <name type="scientific">Pristionchus pacificus</name>
    <name type="common">Parasitic nematode worm</name>
    <dbReference type="NCBI Taxonomy" id="54126"/>
    <lineage>
        <taxon>Eukaryota</taxon>
        <taxon>Metazoa</taxon>
        <taxon>Ecdysozoa</taxon>
        <taxon>Nematoda</taxon>
        <taxon>Chromadorea</taxon>
        <taxon>Rhabditida</taxon>
        <taxon>Rhabditina</taxon>
        <taxon>Diplogasteromorpha</taxon>
        <taxon>Diplogasteroidea</taxon>
        <taxon>Neodiplogasteridae</taxon>
        <taxon>Pristionchus</taxon>
    </lineage>
</organism>
<accession>A0A2A6B7R7</accession>
<reference evidence="2" key="1">
    <citation type="journal article" date="2008" name="Nat. Genet.">
        <title>The Pristionchus pacificus genome provides a unique perspective on nematode lifestyle and parasitism.</title>
        <authorList>
            <person name="Dieterich C."/>
            <person name="Clifton S.W."/>
            <person name="Schuster L.N."/>
            <person name="Chinwalla A."/>
            <person name="Delehaunty K."/>
            <person name="Dinkelacker I."/>
            <person name="Fulton L."/>
            <person name="Fulton R."/>
            <person name="Godfrey J."/>
            <person name="Minx P."/>
            <person name="Mitreva M."/>
            <person name="Roeseler W."/>
            <person name="Tian H."/>
            <person name="Witte H."/>
            <person name="Yang S.P."/>
            <person name="Wilson R.K."/>
            <person name="Sommer R.J."/>
        </authorList>
    </citation>
    <scope>NUCLEOTIDE SEQUENCE [LARGE SCALE GENOMIC DNA]</scope>
    <source>
        <strain evidence="2">PS312</strain>
    </source>
</reference>
<name>A0A2A6B7R7_PRIPA</name>
<accession>A0A8R1YI52</accession>
<evidence type="ECO:0000313" key="1">
    <source>
        <dbReference type="EnsemblMetazoa" id="PPA19485.1"/>
    </source>
</evidence>
<keyword evidence="2" id="KW-1185">Reference proteome</keyword>
<dbReference type="AlphaFoldDB" id="A0A2A6B7R7"/>
<proteinExistence type="predicted"/>
<evidence type="ECO:0000313" key="2">
    <source>
        <dbReference type="Proteomes" id="UP000005239"/>
    </source>
</evidence>
<dbReference type="EnsemblMetazoa" id="PPA19485.1">
    <property type="protein sequence ID" value="PPA19485.1"/>
    <property type="gene ID" value="WBGene00109039"/>
</dbReference>
<protein>
    <submittedName>
        <fullName evidence="1">Uncharacterized protein</fullName>
    </submittedName>
</protein>
<dbReference type="Proteomes" id="UP000005239">
    <property type="component" value="Unassembled WGS sequence"/>
</dbReference>